<name>A0A2Z7AU28_9LAMI</name>
<reference evidence="1 2" key="1">
    <citation type="journal article" date="2015" name="Proc. Natl. Acad. Sci. U.S.A.">
        <title>The resurrection genome of Boea hygrometrica: A blueprint for survival of dehydration.</title>
        <authorList>
            <person name="Xiao L."/>
            <person name="Yang G."/>
            <person name="Zhang L."/>
            <person name="Yang X."/>
            <person name="Zhao S."/>
            <person name="Ji Z."/>
            <person name="Zhou Q."/>
            <person name="Hu M."/>
            <person name="Wang Y."/>
            <person name="Chen M."/>
            <person name="Xu Y."/>
            <person name="Jin H."/>
            <person name="Xiao X."/>
            <person name="Hu G."/>
            <person name="Bao F."/>
            <person name="Hu Y."/>
            <person name="Wan P."/>
            <person name="Li L."/>
            <person name="Deng X."/>
            <person name="Kuang T."/>
            <person name="Xiang C."/>
            <person name="Zhu J.K."/>
            <person name="Oliver M.J."/>
            <person name="He Y."/>
        </authorList>
    </citation>
    <scope>NUCLEOTIDE SEQUENCE [LARGE SCALE GENOMIC DNA]</scope>
    <source>
        <strain evidence="2">cv. XS01</strain>
    </source>
</reference>
<dbReference type="AlphaFoldDB" id="A0A2Z7AU28"/>
<dbReference type="EMBL" id="KV011881">
    <property type="protein sequence ID" value="KZV25355.1"/>
    <property type="molecule type" value="Genomic_DNA"/>
</dbReference>
<keyword evidence="2" id="KW-1185">Reference proteome</keyword>
<proteinExistence type="predicted"/>
<evidence type="ECO:0000313" key="2">
    <source>
        <dbReference type="Proteomes" id="UP000250235"/>
    </source>
</evidence>
<accession>A0A2Z7AU28</accession>
<protein>
    <submittedName>
        <fullName evidence="1">Uncharacterized protein</fullName>
    </submittedName>
</protein>
<sequence>MEGSQNLKADQEQIQLNNSGHGVCEYMGATHSSQHTAPNAKHSSTCCCPTHEVWELPTPLIVANRSQQGDEAYESYPLVLNRHPAYTTTRIITHAQSKAVKQAPIHTSSIPSNNYNKAVPSNTDLTPAKPNTDTSSWIVAQKLRIGSYKLNQICPTPLTQQKALRKAQDPTDNLMYKADFPLGSESPIRYGLTPKQILLTQTTSHKPTLASGHNTSLLETELLTRLESETQNGVAP</sequence>
<organism evidence="1 2">
    <name type="scientific">Dorcoceras hygrometricum</name>
    <dbReference type="NCBI Taxonomy" id="472368"/>
    <lineage>
        <taxon>Eukaryota</taxon>
        <taxon>Viridiplantae</taxon>
        <taxon>Streptophyta</taxon>
        <taxon>Embryophyta</taxon>
        <taxon>Tracheophyta</taxon>
        <taxon>Spermatophyta</taxon>
        <taxon>Magnoliopsida</taxon>
        <taxon>eudicotyledons</taxon>
        <taxon>Gunneridae</taxon>
        <taxon>Pentapetalae</taxon>
        <taxon>asterids</taxon>
        <taxon>lamiids</taxon>
        <taxon>Lamiales</taxon>
        <taxon>Gesneriaceae</taxon>
        <taxon>Didymocarpoideae</taxon>
        <taxon>Trichosporeae</taxon>
        <taxon>Loxocarpinae</taxon>
        <taxon>Dorcoceras</taxon>
    </lineage>
</organism>
<dbReference type="Proteomes" id="UP000250235">
    <property type="component" value="Unassembled WGS sequence"/>
</dbReference>
<evidence type="ECO:0000313" key="1">
    <source>
        <dbReference type="EMBL" id="KZV25355.1"/>
    </source>
</evidence>
<gene>
    <name evidence="1" type="ORF">F511_31895</name>
</gene>